<dbReference type="Pfam" id="PF20434">
    <property type="entry name" value="BD-FAE"/>
    <property type="match status" value="1"/>
</dbReference>
<evidence type="ECO:0000256" key="1">
    <source>
        <dbReference type="ARBA" id="ARBA00022801"/>
    </source>
</evidence>
<dbReference type="InterPro" id="IPR049492">
    <property type="entry name" value="BD-FAE-like_dom"/>
</dbReference>
<dbReference type="PANTHER" id="PTHR48081">
    <property type="entry name" value="AB HYDROLASE SUPERFAMILY PROTEIN C4A8.06C"/>
    <property type="match status" value="1"/>
</dbReference>
<dbReference type="Proteomes" id="UP000005387">
    <property type="component" value="Unassembled WGS sequence"/>
</dbReference>
<dbReference type="SUPFAM" id="SSF53474">
    <property type="entry name" value="alpha/beta-Hydrolases"/>
    <property type="match status" value="1"/>
</dbReference>
<dbReference type="InterPro" id="IPR029058">
    <property type="entry name" value="AB_hydrolase_fold"/>
</dbReference>
<evidence type="ECO:0000313" key="3">
    <source>
        <dbReference type="EMBL" id="EFM09657.1"/>
    </source>
</evidence>
<accession>E0IDK2</accession>
<feature type="domain" description="BD-FAE-like" evidence="2">
    <location>
        <begin position="25"/>
        <end position="243"/>
    </location>
</feature>
<dbReference type="Gene3D" id="3.40.50.1820">
    <property type="entry name" value="alpha/beta hydrolase"/>
    <property type="match status" value="1"/>
</dbReference>
<dbReference type="InterPro" id="IPR050300">
    <property type="entry name" value="GDXG_lipolytic_enzyme"/>
</dbReference>
<dbReference type="RefSeq" id="WP_006039692.1">
    <property type="nucleotide sequence ID" value="NZ_AEDD01000010.1"/>
</dbReference>
<evidence type="ECO:0000313" key="4">
    <source>
        <dbReference type="Proteomes" id="UP000005387"/>
    </source>
</evidence>
<keyword evidence="1" id="KW-0378">Hydrolase</keyword>
<dbReference type="EMBL" id="AEDD01000010">
    <property type="protein sequence ID" value="EFM09657.1"/>
    <property type="molecule type" value="Genomic_DNA"/>
</dbReference>
<organism evidence="3 4">
    <name type="scientific">Paenibacillus curdlanolyticus YK9</name>
    <dbReference type="NCBI Taxonomy" id="717606"/>
    <lineage>
        <taxon>Bacteria</taxon>
        <taxon>Bacillati</taxon>
        <taxon>Bacillota</taxon>
        <taxon>Bacilli</taxon>
        <taxon>Bacillales</taxon>
        <taxon>Paenibacillaceae</taxon>
        <taxon>Paenibacillus</taxon>
    </lineage>
</organism>
<proteinExistence type="predicted"/>
<protein>
    <recommendedName>
        <fullName evidence="2">BD-FAE-like domain-containing protein</fullName>
    </recommendedName>
</protein>
<sequence length="287" mass="30423">MPIDERRRPDWADLPYASQSEAQKLDIYLPADRIIDKPLPVIIAIHGGAFAFGDKADNYTLAPILHANTRGYAVVSINYRLSGEAQFPAPIYDVKAAIRFLRANASTYQLDPDRIALWGESAGGSLAALAGTSGGIAALEDLSMGNGHVSSRVQAVVDWYGPIQFDAMDDQFRLSGIGKPDHGAADSPESRYLGGTLADVPDLVRQASAQTYVAADAPPFFIQHGTADVLIPVEQSMNFAAALERAIGADQVALLLLEGAGHGGPAFTSPDNTALVLAFLGSHLRGI</sequence>
<reference evidence="3 4" key="1">
    <citation type="submission" date="2010-07" db="EMBL/GenBank/DDBJ databases">
        <title>The draft genome of Paenibacillus curdlanolyticus YK9.</title>
        <authorList>
            <consortium name="US DOE Joint Genome Institute (JGI-PGF)"/>
            <person name="Lucas S."/>
            <person name="Copeland A."/>
            <person name="Lapidus A."/>
            <person name="Cheng J.-F."/>
            <person name="Bruce D."/>
            <person name="Goodwin L."/>
            <person name="Pitluck S."/>
            <person name="Land M.L."/>
            <person name="Hauser L."/>
            <person name="Chang Y.-J."/>
            <person name="Jeffries C."/>
            <person name="Anderson I.J."/>
            <person name="Johnson E."/>
            <person name="Loganathan U."/>
            <person name="Mulhopadhyay B."/>
            <person name="Kyrpides N."/>
            <person name="Woyke T.J."/>
        </authorList>
    </citation>
    <scope>NUCLEOTIDE SEQUENCE [LARGE SCALE GENOMIC DNA]</scope>
    <source>
        <strain evidence="3 4">YK9</strain>
    </source>
</reference>
<evidence type="ECO:0000259" key="2">
    <source>
        <dbReference type="Pfam" id="PF20434"/>
    </source>
</evidence>
<dbReference type="STRING" id="717606.PaecuDRAFT_3706"/>
<name>E0IDK2_9BACL</name>
<dbReference type="GO" id="GO:0016787">
    <property type="term" value="F:hydrolase activity"/>
    <property type="evidence" value="ECO:0007669"/>
    <property type="project" value="UniProtKB-KW"/>
</dbReference>
<dbReference type="OrthoDB" id="179999at2"/>
<dbReference type="eggNOG" id="COG0657">
    <property type="taxonomic scope" value="Bacteria"/>
</dbReference>
<dbReference type="PANTHER" id="PTHR48081:SF13">
    <property type="entry name" value="ALPHA_BETA HYDROLASE"/>
    <property type="match status" value="1"/>
</dbReference>
<keyword evidence="4" id="KW-1185">Reference proteome</keyword>
<dbReference type="AlphaFoldDB" id="E0IDK2"/>
<gene>
    <name evidence="3" type="ORF">PaecuDRAFT_3706</name>
</gene>